<evidence type="ECO:0000313" key="1">
    <source>
        <dbReference type="EMBL" id="SDT53108.1"/>
    </source>
</evidence>
<dbReference type="RefSeq" id="WP_092546290.1">
    <property type="nucleotide sequence ID" value="NZ_BOMJ01000047.1"/>
</dbReference>
<evidence type="ECO:0000313" key="2">
    <source>
        <dbReference type="Proteomes" id="UP000198688"/>
    </source>
</evidence>
<dbReference type="OrthoDB" id="3296157at2"/>
<gene>
    <name evidence="1" type="ORF">SAMN04489716_4333</name>
</gene>
<dbReference type="AlphaFoldDB" id="A0A1H2B4J3"/>
<dbReference type="STRING" id="113562.SAMN04489716_4333"/>
<name>A0A1H2B4J3_9ACTN</name>
<dbReference type="Proteomes" id="UP000198688">
    <property type="component" value="Chromosome I"/>
</dbReference>
<dbReference type="EMBL" id="LT629758">
    <property type="protein sequence ID" value="SDT53108.1"/>
    <property type="molecule type" value="Genomic_DNA"/>
</dbReference>
<reference evidence="1 2" key="1">
    <citation type="submission" date="2016-10" db="EMBL/GenBank/DDBJ databases">
        <authorList>
            <person name="de Groot N.N."/>
        </authorList>
    </citation>
    <scope>NUCLEOTIDE SEQUENCE [LARGE SCALE GENOMIC DNA]</scope>
    <source>
        <strain evidence="1 2">DSM 43941</strain>
    </source>
</reference>
<organism evidence="1 2">
    <name type="scientific">Actinoplanes derwentensis</name>
    <dbReference type="NCBI Taxonomy" id="113562"/>
    <lineage>
        <taxon>Bacteria</taxon>
        <taxon>Bacillati</taxon>
        <taxon>Actinomycetota</taxon>
        <taxon>Actinomycetes</taxon>
        <taxon>Micromonosporales</taxon>
        <taxon>Micromonosporaceae</taxon>
        <taxon>Actinoplanes</taxon>
    </lineage>
</organism>
<keyword evidence="2" id="KW-1185">Reference proteome</keyword>
<sequence>MRKLFIVLAMLAVAGCSQPDEVSAPRVLDESVAGHTLLNDALRIDFERRGGLVENYALVPATRPPGLRRMSPLGSKGDNGSFVVSYQFGEQWLHAQVELSPQATDTCEAIKDGQLNDETLCVRDGGIAANTTGFTHVTVYLTGNVNTAPEIGDAETDEAAEFWARTEMVPIDQARWFTDLLERGTAAAEG</sequence>
<accession>A0A1H2B4J3</accession>
<protein>
    <recommendedName>
        <fullName evidence="3">Lipoprotein</fullName>
    </recommendedName>
</protein>
<proteinExistence type="predicted"/>
<evidence type="ECO:0008006" key="3">
    <source>
        <dbReference type="Google" id="ProtNLM"/>
    </source>
</evidence>
<dbReference type="PROSITE" id="PS51257">
    <property type="entry name" value="PROKAR_LIPOPROTEIN"/>
    <property type="match status" value="1"/>
</dbReference>